<gene>
    <name evidence="1" type="ORF">M8C21_019308</name>
</gene>
<evidence type="ECO:0000313" key="1">
    <source>
        <dbReference type="EMBL" id="KAI7750174.1"/>
    </source>
</evidence>
<proteinExistence type="predicted"/>
<feature type="non-terminal residue" evidence="1">
    <location>
        <position position="1"/>
    </location>
</feature>
<sequence length="72" mass="8406">MILSLFAGLTVPGNFRSILPDSDENRVLLYVQSIGSFDARHTTRTVIHILCHIEANMHMYTQYDTKHEFYIY</sequence>
<keyword evidence="2" id="KW-1185">Reference proteome</keyword>
<comment type="caution">
    <text evidence="1">The sequence shown here is derived from an EMBL/GenBank/DDBJ whole genome shotgun (WGS) entry which is preliminary data.</text>
</comment>
<reference evidence="1" key="1">
    <citation type="submission" date="2022-06" db="EMBL/GenBank/DDBJ databases">
        <title>Uncovering the hologenomic basis of an extraordinary plant invasion.</title>
        <authorList>
            <person name="Bieker V.C."/>
            <person name="Martin M.D."/>
            <person name="Gilbert T."/>
            <person name="Hodgins K."/>
            <person name="Battlay P."/>
            <person name="Petersen B."/>
            <person name="Wilson J."/>
        </authorList>
    </citation>
    <scope>NUCLEOTIDE SEQUENCE</scope>
    <source>
        <strain evidence="1">AA19_3_7</strain>
        <tissue evidence="1">Leaf</tissue>
    </source>
</reference>
<name>A0AAD5GR30_AMBAR</name>
<accession>A0AAD5GR30</accession>
<dbReference type="AlphaFoldDB" id="A0AAD5GR30"/>
<dbReference type="EMBL" id="JAMZMK010006192">
    <property type="protein sequence ID" value="KAI7750174.1"/>
    <property type="molecule type" value="Genomic_DNA"/>
</dbReference>
<dbReference type="Proteomes" id="UP001206925">
    <property type="component" value="Unassembled WGS sequence"/>
</dbReference>
<protein>
    <submittedName>
        <fullName evidence="1">Uncharacterized protein</fullName>
    </submittedName>
</protein>
<organism evidence="1 2">
    <name type="scientific">Ambrosia artemisiifolia</name>
    <name type="common">Common ragweed</name>
    <dbReference type="NCBI Taxonomy" id="4212"/>
    <lineage>
        <taxon>Eukaryota</taxon>
        <taxon>Viridiplantae</taxon>
        <taxon>Streptophyta</taxon>
        <taxon>Embryophyta</taxon>
        <taxon>Tracheophyta</taxon>
        <taxon>Spermatophyta</taxon>
        <taxon>Magnoliopsida</taxon>
        <taxon>eudicotyledons</taxon>
        <taxon>Gunneridae</taxon>
        <taxon>Pentapetalae</taxon>
        <taxon>asterids</taxon>
        <taxon>campanulids</taxon>
        <taxon>Asterales</taxon>
        <taxon>Asteraceae</taxon>
        <taxon>Asteroideae</taxon>
        <taxon>Heliantheae alliance</taxon>
        <taxon>Heliantheae</taxon>
        <taxon>Ambrosia</taxon>
    </lineage>
</organism>
<evidence type="ECO:0000313" key="2">
    <source>
        <dbReference type="Proteomes" id="UP001206925"/>
    </source>
</evidence>